<organism evidence="4">
    <name type="scientific">Meiothermus ruber</name>
    <dbReference type="NCBI Taxonomy" id="277"/>
    <lineage>
        <taxon>Bacteria</taxon>
        <taxon>Thermotogati</taxon>
        <taxon>Deinococcota</taxon>
        <taxon>Deinococci</taxon>
        <taxon>Thermales</taxon>
        <taxon>Thermaceae</taxon>
        <taxon>Meiothermus</taxon>
    </lineage>
</organism>
<feature type="chain" id="PRO_5027858025" evidence="1">
    <location>
        <begin position="20"/>
        <end position="412"/>
    </location>
</feature>
<feature type="domain" description="PEGA" evidence="2">
    <location>
        <begin position="273"/>
        <end position="338"/>
    </location>
</feature>
<dbReference type="InterPro" id="IPR013229">
    <property type="entry name" value="PEGA"/>
</dbReference>
<comment type="caution">
    <text evidence="4">The sequence shown here is derived from an EMBL/GenBank/DDBJ whole genome shotgun (WGS) entry which is preliminary data.</text>
</comment>
<accession>A0A7C3HT68</accession>
<keyword evidence="1" id="KW-0732">Signal</keyword>
<evidence type="ECO:0000259" key="2">
    <source>
        <dbReference type="Pfam" id="PF08308"/>
    </source>
</evidence>
<dbReference type="AlphaFoldDB" id="A0A7C3HT68"/>
<dbReference type="PANTHER" id="PTHR36194:SF1">
    <property type="entry name" value="S-LAYER-LIKE PROTEIN"/>
    <property type="match status" value="1"/>
</dbReference>
<feature type="signal peptide" evidence="1">
    <location>
        <begin position="1"/>
        <end position="19"/>
    </location>
</feature>
<evidence type="ECO:0000313" key="4">
    <source>
        <dbReference type="EMBL" id="HFG19599.1"/>
    </source>
</evidence>
<feature type="domain" description="PEGA" evidence="2">
    <location>
        <begin position="341"/>
        <end position="411"/>
    </location>
</feature>
<evidence type="ECO:0000259" key="3">
    <source>
        <dbReference type="Pfam" id="PF14326"/>
    </source>
</evidence>
<gene>
    <name evidence="4" type="ORF">ENS82_02620</name>
</gene>
<reference evidence="4" key="1">
    <citation type="journal article" date="2020" name="mSystems">
        <title>Genome- and Community-Level Interaction Insights into Carbon Utilization and Element Cycling Functions of Hydrothermarchaeota in Hydrothermal Sediment.</title>
        <authorList>
            <person name="Zhou Z."/>
            <person name="Liu Y."/>
            <person name="Xu W."/>
            <person name="Pan J."/>
            <person name="Luo Z.H."/>
            <person name="Li M."/>
        </authorList>
    </citation>
    <scope>NUCLEOTIDE SEQUENCE [LARGE SCALE GENOMIC DNA]</scope>
    <source>
        <strain evidence="4">SpSt-524</strain>
    </source>
</reference>
<dbReference type="Pfam" id="PF08308">
    <property type="entry name" value="PEGA"/>
    <property type="match status" value="3"/>
</dbReference>
<sequence>MKRIFSTTLGLLLAGSALAAPELSPQGIIVNPVPTDLQVRVWVNKDPGKTGNPVYQIGERIQVSVQVNQDAYVYIFSVKSTGEIGLILPNAFDQNNLLRAGEIRTFPPATGARYALEVAGPEGQDRVLAVASRQPLSLAQIADIQTGRVSVQGADNLARALSIVVTPLPQQDWVSNVAFFTVTRAAVTPVQPVQPVQPGTGTLSVNSSPSGAQVLVEGRVVGSTPLNLVLRPGRVDIELRLGGYQTFRTSAQIRPGETTVVNANLVPVVQNGLLQINSNPQGAQVLLNGRVVGNTPLNLTVQPGRYDLELRLNGYQSFRASLTVGNGQTVPVNATLQALRGTLEVYTNVEARIFLDGREVGQTRGGFLRLDELESGVVQVVALAPGYRVAFRDVRIEPGRALQVRLDLMRAR</sequence>
<dbReference type="InterPro" id="IPR025493">
    <property type="entry name" value="DUF4384"/>
</dbReference>
<dbReference type="Pfam" id="PF14326">
    <property type="entry name" value="DUF4384"/>
    <property type="match status" value="1"/>
</dbReference>
<proteinExistence type="predicted"/>
<evidence type="ECO:0000256" key="1">
    <source>
        <dbReference type="SAM" id="SignalP"/>
    </source>
</evidence>
<dbReference type="RefSeq" id="WP_409656028.1">
    <property type="nucleotide sequence ID" value="NZ_JBKBUW010000020.1"/>
</dbReference>
<protein>
    <submittedName>
        <fullName evidence="4">PEGA domain-containing protein</fullName>
    </submittedName>
</protein>
<feature type="domain" description="DUF4384" evidence="3">
    <location>
        <begin position="54"/>
        <end position="135"/>
    </location>
</feature>
<feature type="domain" description="PEGA" evidence="2">
    <location>
        <begin position="201"/>
        <end position="267"/>
    </location>
</feature>
<name>A0A7C3HT68_MEIRU</name>
<dbReference type="PANTHER" id="PTHR36194">
    <property type="entry name" value="S-LAYER-LIKE PROTEIN"/>
    <property type="match status" value="1"/>
</dbReference>
<dbReference type="EMBL" id="DSWI01000009">
    <property type="protein sequence ID" value="HFG19599.1"/>
    <property type="molecule type" value="Genomic_DNA"/>
</dbReference>